<evidence type="ECO:0000256" key="9">
    <source>
        <dbReference type="SAM" id="Phobius"/>
    </source>
</evidence>
<keyword evidence="3" id="KW-0732">Signal</keyword>
<keyword evidence="5 9" id="KW-1133">Transmembrane helix</keyword>
<dbReference type="Gene3D" id="2.60.40.10">
    <property type="entry name" value="Immunoglobulins"/>
    <property type="match status" value="1"/>
</dbReference>
<keyword evidence="4" id="KW-0391">Immunity</keyword>
<evidence type="ECO:0000256" key="8">
    <source>
        <dbReference type="ARBA" id="ARBA00023180"/>
    </source>
</evidence>
<keyword evidence="13" id="KW-1185">Reference proteome</keyword>
<evidence type="ECO:0000313" key="11">
    <source>
        <dbReference type="EMBL" id="AAM00764.2"/>
    </source>
</evidence>
<evidence type="ECO:0000256" key="3">
    <source>
        <dbReference type="ARBA" id="ARBA00022729"/>
    </source>
</evidence>
<evidence type="ECO:0000256" key="7">
    <source>
        <dbReference type="ARBA" id="ARBA00023157"/>
    </source>
</evidence>
<dbReference type="InterPro" id="IPR037055">
    <property type="entry name" value="MHC_I-like_Ag-recog_sf"/>
</dbReference>
<comment type="subcellular location">
    <subcellularLocation>
        <location evidence="1">Membrane</location>
        <topology evidence="1">Single-pass type I membrane protein</topology>
    </subcellularLocation>
</comment>
<feature type="domain" description="MHC class I-like antigen recognition-like" evidence="10">
    <location>
        <begin position="38"/>
        <end position="204"/>
    </location>
</feature>
<evidence type="ECO:0000313" key="13">
    <source>
        <dbReference type="Proteomes" id="UP000099188"/>
    </source>
</evidence>
<reference evidence="11 13" key="1">
    <citation type="journal article" date="2003" name="J. Gen. Virol.">
        <title>The human cytomegalovirus genome revisited: comparison with the chimpanzee cytomegalovirus genome.</title>
        <authorList>
            <person name="Davison A.J."/>
            <person name="Dolan A."/>
            <person name="Akter P."/>
            <person name="Addison C."/>
            <person name="Dargan D.J."/>
            <person name="Alcendor D.J."/>
            <person name="McGeoch D.J."/>
            <person name="Hayward G.S."/>
        </authorList>
    </citation>
    <scope>NUCLEOTIDE SEQUENCE [LARGE SCALE GENOMIC DNA]</scope>
    <source>
        <strain evidence="11">Heberling</strain>
    </source>
</reference>
<reference evidence="12" key="2">
    <citation type="submission" date="2021-05" db="EMBL/GenBank/DDBJ databases">
        <title>Cloning and multi-omic analysis of chimpanzee cytomegalovirus: a resource for comparative functional genomics.</title>
        <authorList>
            <person name="Phan Q.V."/>
        </authorList>
    </citation>
    <scope>NUCLEOTIDE SEQUENCE</scope>
    <source>
        <strain evidence="12">Heberling</strain>
    </source>
</reference>
<dbReference type="EMBL" id="AF480884">
    <property type="protein sequence ID" value="AAM00764.2"/>
    <property type="molecule type" value="Genomic_DNA"/>
</dbReference>
<evidence type="ECO:0000313" key="12">
    <source>
        <dbReference type="EMBL" id="QXV67878.1"/>
    </source>
</evidence>
<gene>
    <name evidence="11" type="primary">UL142</name>
    <name evidence="11" type="ORF">CCMVgp117</name>
</gene>
<evidence type="ECO:0000256" key="6">
    <source>
        <dbReference type="ARBA" id="ARBA00023136"/>
    </source>
</evidence>
<dbReference type="InterPro" id="IPR050208">
    <property type="entry name" value="MHC_class-I_related"/>
</dbReference>
<evidence type="ECO:0000256" key="1">
    <source>
        <dbReference type="ARBA" id="ARBA00004479"/>
    </source>
</evidence>
<dbReference type="GO" id="GO:0016020">
    <property type="term" value="C:membrane"/>
    <property type="evidence" value="ECO:0007669"/>
    <property type="project" value="UniProtKB-SubCell"/>
</dbReference>
<evidence type="ECO:0000256" key="4">
    <source>
        <dbReference type="ARBA" id="ARBA00022859"/>
    </source>
</evidence>
<proteinExistence type="predicted"/>
<name>Q8QRX3_9BETA</name>
<dbReference type="GeneID" id="935484"/>
<dbReference type="InterPro" id="IPR013783">
    <property type="entry name" value="Ig-like_fold"/>
</dbReference>
<evidence type="ECO:0000256" key="5">
    <source>
        <dbReference type="ARBA" id="ARBA00022989"/>
    </source>
</evidence>
<evidence type="ECO:0000256" key="2">
    <source>
        <dbReference type="ARBA" id="ARBA00022692"/>
    </source>
</evidence>
<dbReference type="PANTHER" id="PTHR16675:SF242">
    <property type="entry name" value="MAJOR HISTOCOMPATIBILITY COMPLEX CLASS I-RELATED GENE PROTEIN"/>
    <property type="match status" value="1"/>
</dbReference>
<keyword evidence="8" id="KW-0325">Glycoprotein</keyword>
<dbReference type="SUPFAM" id="SSF54452">
    <property type="entry name" value="MHC antigen-recognition domain"/>
    <property type="match status" value="1"/>
</dbReference>
<dbReference type="Proteomes" id="UP000099188">
    <property type="component" value="Segment"/>
</dbReference>
<feature type="transmembrane region" description="Helical" evidence="9">
    <location>
        <begin position="317"/>
        <end position="339"/>
    </location>
</feature>
<dbReference type="InterPro" id="IPR011162">
    <property type="entry name" value="MHC_I/II-like_Ag-recog"/>
</dbReference>
<dbReference type="KEGG" id="vg:935484"/>
<keyword evidence="2 9" id="KW-0812">Transmembrane</keyword>
<dbReference type="GO" id="GO:0006955">
    <property type="term" value="P:immune response"/>
    <property type="evidence" value="ECO:0007669"/>
    <property type="project" value="TreeGrafter"/>
</dbReference>
<dbReference type="PANTHER" id="PTHR16675">
    <property type="entry name" value="MHC CLASS I-RELATED"/>
    <property type="match status" value="1"/>
</dbReference>
<dbReference type="Pfam" id="PF00129">
    <property type="entry name" value="MHC_I"/>
    <property type="match status" value="1"/>
</dbReference>
<dbReference type="EMBL" id="MZ151943">
    <property type="protein sequence ID" value="QXV67878.1"/>
    <property type="molecule type" value="Genomic_DNA"/>
</dbReference>
<keyword evidence="6 9" id="KW-0472">Membrane</keyword>
<evidence type="ECO:0000259" key="10">
    <source>
        <dbReference type="Pfam" id="PF00129"/>
    </source>
</evidence>
<organism evidence="11 13">
    <name type="scientific">Panine betaherpesvirus 2</name>
    <name type="common">Chimpanzee cytomegalovirus</name>
    <dbReference type="NCBI Taxonomy" id="188763"/>
    <lineage>
        <taxon>Viruses</taxon>
        <taxon>Duplodnaviria</taxon>
        <taxon>Heunggongvirae</taxon>
        <taxon>Peploviricota</taxon>
        <taxon>Herviviricetes</taxon>
        <taxon>Herpesvirales</taxon>
        <taxon>Orthoherpesviridae</taxon>
        <taxon>Betaherpesvirinae</taxon>
        <taxon>Cytomegalovirus</taxon>
        <taxon>Cytomegalovirus paninebeta2</taxon>
    </lineage>
</organism>
<dbReference type="Gene3D" id="3.30.500.10">
    <property type="entry name" value="MHC class I-like antigen recognition-like"/>
    <property type="match status" value="1"/>
</dbReference>
<sequence>MLILCLVGYFIPFTKEYSLTYTYYLKYDVHGYSYIGYVYGFLNDSLFVRYNGSYTSNLRQEAPHVITEGTQTWFETFVANRTYKDGEERKVSSFLRRDSINTKILYKYFNLSEPEQWNPYPRLTLQKYHACSIMNNGTHSDYYAIGVNGTDFLSMNSSTWWKTLNESASIAERKFDASTVDTTDIQNYLRTDCPWWLRHYSGKAQHTVLLPDDVIFRRINTSHTICRVSVFRPCEVSITGSNGTHHMNAASFFIGPNMNYTCSAWGTFAFPKQTAAQNYTCRVFHEGSNKMTEHRLEEKIIEGEDASSDMQVNEEAAVASIIYTVPVITTVAVAGGLYYGRRYLPTSHGYRSGEELS</sequence>
<accession>Q8QRX3</accession>
<protein>
    <submittedName>
        <fullName evidence="11">Membrane glycoprotein UL142</fullName>
    </submittedName>
</protein>
<dbReference type="GO" id="GO:0005615">
    <property type="term" value="C:extracellular space"/>
    <property type="evidence" value="ECO:0007669"/>
    <property type="project" value="TreeGrafter"/>
</dbReference>
<dbReference type="InterPro" id="IPR011161">
    <property type="entry name" value="MHC_I-like_Ag-recog"/>
</dbReference>
<dbReference type="RefSeq" id="NP_612759.2">
    <property type="nucleotide sequence ID" value="NC_003521.1"/>
</dbReference>
<keyword evidence="7" id="KW-1015">Disulfide bond</keyword>